<accession>A0A8J9TMA1</accession>
<organism evidence="2">
    <name type="scientific">Phaeodactylum tricornutum</name>
    <name type="common">Diatom</name>
    <dbReference type="NCBI Taxonomy" id="2850"/>
    <lineage>
        <taxon>Eukaryota</taxon>
        <taxon>Sar</taxon>
        <taxon>Stramenopiles</taxon>
        <taxon>Ochrophyta</taxon>
        <taxon>Bacillariophyta</taxon>
        <taxon>Bacillariophyceae</taxon>
        <taxon>Bacillariophycidae</taxon>
        <taxon>Naviculales</taxon>
        <taxon>Phaeodactylaceae</taxon>
        <taxon>Phaeodactylum</taxon>
    </lineage>
</organism>
<name>A0A8J9TMA1_PHATR</name>
<dbReference type="Proteomes" id="UP000836788">
    <property type="component" value="Chromosome 6"/>
</dbReference>
<sequence>MSIMFDSPLCVRLAVLLSVCLIHPHGAFQPSLLPRRLHQSRTLPPTTLPPAGLRIRSRTHPSCSLNAAEKYDKASPSGTADFEFQEMRVQLDALQKQNLVSRNMDPRARAELEHYVRQVALYRPSPVEVRDIGRALPQTRWKLVFATDTATLGDLPADATVLLNFVDHERVDYILQFSEKTFGLNNLKAKSTYTVNPGPGGDEGVVTLVYDKITTDAFGMKDMGVGLFGMLQGRANYIVSAYFDGTFWVERGRGRGRVEGTDYLSVYVRQPDEDPW</sequence>
<proteinExistence type="predicted"/>
<reference evidence="2" key="1">
    <citation type="submission" date="2022-02" db="EMBL/GenBank/DDBJ databases">
        <authorList>
            <person name="Giguere J D."/>
        </authorList>
    </citation>
    <scope>NUCLEOTIDE SEQUENCE</scope>
    <source>
        <strain evidence="2">CCAP 1055/1</strain>
    </source>
</reference>
<feature type="chain" id="PRO_5035461932" description="Plastid lipid-associated protein/fibrillin conserved domain-containing protein" evidence="1">
    <location>
        <begin position="28"/>
        <end position="276"/>
    </location>
</feature>
<evidence type="ECO:0000256" key="1">
    <source>
        <dbReference type="SAM" id="SignalP"/>
    </source>
</evidence>
<keyword evidence="1" id="KW-0732">Signal</keyword>
<evidence type="ECO:0008006" key="3">
    <source>
        <dbReference type="Google" id="ProtNLM"/>
    </source>
</evidence>
<evidence type="ECO:0000313" key="2">
    <source>
        <dbReference type="EMBL" id="CAG9292232.1"/>
    </source>
</evidence>
<gene>
    <name evidence="2" type="ORF">PTTT1_LOCUS48798</name>
</gene>
<dbReference type="EMBL" id="OU594947">
    <property type="protein sequence ID" value="CAG9292232.1"/>
    <property type="molecule type" value="Genomic_DNA"/>
</dbReference>
<dbReference type="AlphaFoldDB" id="A0A8J9TMA1"/>
<feature type="signal peptide" evidence="1">
    <location>
        <begin position="1"/>
        <end position="27"/>
    </location>
</feature>
<protein>
    <recommendedName>
        <fullName evidence="3">Plastid lipid-associated protein/fibrillin conserved domain-containing protein</fullName>
    </recommendedName>
</protein>